<evidence type="ECO:0000256" key="6">
    <source>
        <dbReference type="SAM" id="Phobius"/>
    </source>
</evidence>
<accession>A0A640VPA8</accession>
<feature type="transmembrane region" description="Helical" evidence="6">
    <location>
        <begin position="29"/>
        <end position="51"/>
    </location>
</feature>
<evidence type="ECO:0000313" key="8">
    <source>
        <dbReference type="Proteomes" id="UP000436522"/>
    </source>
</evidence>
<organism evidence="7 8">
    <name type="scientific">Roseobacter cerasinus</name>
    <dbReference type="NCBI Taxonomy" id="2602289"/>
    <lineage>
        <taxon>Bacteria</taxon>
        <taxon>Pseudomonadati</taxon>
        <taxon>Pseudomonadota</taxon>
        <taxon>Alphaproteobacteria</taxon>
        <taxon>Rhodobacterales</taxon>
        <taxon>Roseobacteraceae</taxon>
        <taxon>Roseobacter</taxon>
    </lineage>
</organism>
<keyword evidence="5" id="KW-0077">Bacteriochlorophyll biosynthesis</keyword>
<gene>
    <name evidence="7" type="ORF">So717_12170</name>
</gene>
<evidence type="ECO:0000256" key="2">
    <source>
        <dbReference type="ARBA" id="ARBA00009920"/>
    </source>
</evidence>
<dbReference type="OrthoDB" id="7872505at2"/>
<keyword evidence="4" id="KW-0149">Chlorophyll biosynthesis</keyword>
<keyword evidence="8" id="KW-1185">Reference proteome</keyword>
<comment type="similarity">
    <text evidence="2">Belongs to the PufQ family.</text>
</comment>
<proteinExistence type="inferred from homology"/>
<dbReference type="Proteomes" id="UP000436522">
    <property type="component" value="Unassembled WGS sequence"/>
</dbReference>
<keyword evidence="6" id="KW-0472">Membrane</keyword>
<comment type="caution">
    <text evidence="7">The sequence shown here is derived from an EMBL/GenBank/DDBJ whole genome shotgun (WGS) entry which is preliminary data.</text>
</comment>
<dbReference type="RefSeq" id="WP_159975334.1">
    <property type="nucleotide sequence ID" value="NZ_BLIV01000002.1"/>
</dbReference>
<name>A0A640VPA8_9RHOB</name>
<dbReference type="GO" id="GO:0030494">
    <property type="term" value="P:bacteriochlorophyll biosynthetic process"/>
    <property type="evidence" value="ECO:0007669"/>
    <property type="project" value="UniProtKB-KW"/>
</dbReference>
<evidence type="ECO:0008006" key="9">
    <source>
        <dbReference type="Google" id="ProtNLM"/>
    </source>
</evidence>
<dbReference type="GO" id="GO:0015979">
    <property type="term" value="P:photosynthesis"/>
    <property type="evidence" value="ECO:0007669"/>
    <property type="project" value="UniProtKB-KW"/>
</dbReference>
<evidence type="ECO:0000256" key="1">
    <source>
        <dbReference type="ARBA" id="ARBA00003128"/>
    </source>
</evidence>
<keyword evidence="6" id="KW-0812">Transmembrane</keyword>
<reference evidence="7 8" key="1">
    <citation type="submission" date="2019-12" db="EMBL/GenBank/DDBJ databases">
        <title>Roseobacter cerasinus sp. nov., isolated from seawater around aquaculture.</title>
        <authorList>
            <person name="Muramatsu S."/>
            <person name="Takabe Y."/>
            <person name="Mori K."/>
            <person name="Takaichi S."/>
            <person name="Hanada S."/>
        </authorList>
    </citation>
    <scope>NUCLEOTIDE SEQUENCE [LARGE SCALE GENOMIC DNA]</scope>
    <source>
        <strain evidence="7 8">AI77</strain>
    </source>
</reference>
<protein>
    <recommendedName>
        <fullName evidence="9">Protein pufQ</fullName>
    </recommendedName>
</protein>
<dbReference type="Pfam" id="PF05398">
    <property type="entry name" value="PufQ"/>
    <property type="match status" value="1"/>
</dbReference>
<keyword evidence="3" id="KW-0602">Photosynthesis</keyword>
<dbReference type="AlphaFoldDB" id="A0A640VPA8"/>
<evidence type="ECO:0000313" key="7">
    <source>
        <dbReference type="EMBL" id="GFE49464.1"/>
    </source>
</evidence>
<evidence type="ECO:0000256" key="5">
    <source>
        <dbReference type="ARBA" id="ARBA00023181"/>
    </source>
</evidence>
<evidence type="ECO:0000256" key="4">
    <source>
        <dbReference type="ARBA" id="ARBA00023171"/>
    </source>
</evidence>
<evidence type="ECO:0000256" key="3">
    <source>
        <dbReference type="ARBA" id="ARBA00022531"/>
    </source>
</evidence>
<sequence length="81" mass="9034">MTDMTSDIVEAAVEAPHQAPSRKAVRTEFMVYFAIIFLATLPLATLTWALSAIRTRSFTEKGPMSRAWTQARIITPMIFSA</sequence>
<keyword evidence="6" id="KW-1133">Transmembrane helix</keyword>
<comment type="function">
    <text evidence="1">Required for bacteriochlorophyll biosynthesis. Directly involved in the assembly of both the B875 and B800-850 pigment-protein complexes.</text>
</comment>
<dbReference type="InterPro" id="IPR008800">
    <property type="entry name" value="PufQ_cyt-su"/>
</dbReference>
<dbReference type="EMBL" id="BLIV01000002">
    <property type="protein sequence ID" value="GFE49464.1"/>
    <property type="molecule type" value="Genomic_DNA"/>
</dbReference>